<evidence type="ECO:0000313" key="3">
    <source>
        <dbReference type="Proteomes" id="UP000830671"/>
    </source>
</evidence>
<reference evidence="2" key="1">
    <citation type="journal article" date="2021" name="Mol. Plant Microbe Interact.">
        <title>Complete Genome Sequence of the Plant-Pathogenic Fungus Colletotrichum lupini.</title>
        <authorList>
            <person name="Baroncelli R."/>
            <person name="Pensec F."/>
            <person name="Da Lio D."/>
            <person name="Boufleur T."/>
            <person name="Vicente I."/>
            <person name="Sarrocco S."/>
            <person name="Picot A."/>
            <person name="Baraldi E."/>
            <person name="Sukno S."/>
            <person name="Thon M."/>
            <person name="Le Floch G."/>
        </authorList>
    </citation>
    <scope>NUCLEOTIDE SEQUENCE</scope>
    <source>
        <strain evidence="2">IMI 504893</strain>
    </source>
</reference>
<dbReference type="RefSeq" id="XP_049146659.1">
    <property type="nucleotide sequence ID" value="XM_049289514.1"/>
</dbReference>
<dbReference type="EMBL" id="CP019477">
    <property type="protein sequence ID" value="UQC85042.1"/>
    <property type="molecule type" value="Genomic_DNA"/>
</dbReference>
<dbReference type="GeneID" id="73344524"/>
<organism evidence="2 3">
    <name type="scientific">Colletotrichum lupini</name>
    <dbReference type="NCBI Taxonomy" id="145971"/>
    <lineage>
        <taxon>Eukaryota</taxon>
        <taxon>Fungi</taxon>
        <taxon>Dikarya</taxon>
        <taxon>Ascomycota</taxon>
        <taxon>Pezizomycotina</taxon>
        <taxon>Sordariomycetes</taxon>
        <taxon>Hypocreomycetidae</taxon>
        <taxon>Glomerellales</taxon>
        <taxon>Glomerellaceae</taxon>
        <taxon>Colletotrichum</taxon>
        <taxon>Colletotrichum acutatum species complex</taxon>
    </lineage>
</organism>
<protein>
    <submittedName>
        <fullName evidence="2">Uncharacterized protein</fullName>
    </submittedName>
</protein>
<keyword evidence="3" id="KW-1185">Reference proteome</keyword>
<dbReference type="KEGG" id="clup:CLUP02_10538"/>
<dbReference type="AlphaFoldDB" id="A0A9Q8WJG0"/>
<proteinExistence type="predicted"/>
<evidence type="ECO:0000313" key="2">
    <source>
        <dbReference type="EMBL" id="UQC85042.1"/>
    </source>
</evidence>
<name>A0A9Q8WJG0_9PEZI</name>
<sequence>MISRESMIRGQQMKQPFGEPTSSEIASQYGVRKRSQRLLFRMDRSPWDKQETIQVNVLRWLDINSFFRHAKEKASLTLDEKPGVLRCDHPTYVADNTINLSITWEMWKSISPQSCRAVSECLPLPASYFHFGKVPDFPYFPSLKSPMSWNLVRQSVSLNHHFGNFNALFHMTLGISKLHIFMIVGLRAFGQPKFSSPLRLKTADQS</sequence>
<accession>A0A9Q8WJG0</accession>
<feature type="region of interest" description="Disordered" evidence="1">
    <location>
        <begin position="1"/>
        <end position="25"/>
    </location>
</feature>
<gene>
    <name evidence="2" type="ORF">CLUP02_10538</name>
</gene>
<dbReference type="Proteomes" id="UP000830671">
    <property type="component" value="Chromosome 5"/>
</dbReference>
<evidence type="ECO:0000256" key="1">
    <source>
        <dbReference type="SAM" id="MobiDB-lite"/>
    </source>
</evidence>